<dbReference type="Proteomes" id="UP001168552">
    <property type="component" value="Unassembled WGS sequence"/>
</dbReference>
<dbReference type="RefSeq" id="WP_320002417.1">
    <property type="nucleotide sequence ID" value="NZ_JAUHJS010000001.1"/>
</dbReference>
<organism evidence="5 6">
    <name type="scientific">Shiella aurantiaca</name>
    <dbReference type="NCBI Taxonomy" id="3058365"/>
    <lineage>
        <taxon>Bacteria</taxon>
        <taxon>Pseudomonadati</taxon>
        <taxon>Bacteroidota</taxon>
        <taxon>Cytophagia</taxon>
        <taxon>Cytophagales</taxon>
        <taxon>Shiellaceae</taxon>
        <taxon>Shiella</taxon>
    </lineage>
</organism>
<gene>
    <name evidence="5" type="ORF">QWY31_00165</name>
</gene>
<dbReference type="InterPro" id="IPR032781">
    <property type="entry name" value="ABC_tran_Xtn"/>
</dbReference>
<keyword evidence="6" id="KW-1185">Reference proteome</keyword>
<dbReference type="Pfam" id="PF00005">
    <property type="entry name" value="ABC_tran"/>
    <property type="match status" value="2"/>
</dbReference>
<dbReference type="PANTHER" id="PTHR42855:SF1">
    <property type="entry name" value="ABC TRANSPORTER DOMAIN-CONTAINING PROTEIN"/>
    <property type="match status" value="1"/>
</dbReference>
<feature type="coiled-coil region" evidence="3">
    <location>
        <begin position="557"/>
        <end position="622"/>
    </location>
</feature>
<feature type="domain" description="ABC transporter" evidence="4">
    <location>
        <begin position="313"/>
        <end position="531"/>
    </location>
</feature>
<dbReference type="EMBL" id="JAUHJS010000001">
    <property type="protein sequence ID" value="MDN4163888.1"/>
    <property type="molecule type" value="Genomic_DNA"/>
</dbReference>
<keyword evidence="3" id="KW-0175">Coiled coil</keyword>
<name>A0ABT8F0C0_9BACT</name>
<evidence type="ECO:0000313" key="6">
    <source>
        <dbReference type="Proteomes" id="UP001168552"/>
    </source>
</evidence>
<dbReference type="InterPro" id="IPR017871">
    <property type="entry name" value="ABC_transporter-like_CS"/>
</dbReference>
<dbReference type="PROSITE" id="PS00211">
    <property type="entry name" value="ABC_TRANSPORTER_1"/>
    <property type="match status" value="2"/>
</dbReference>
<dbReference type="Pfam" id="PF16326">
    <property type="entry name" value="ABC_tran_CTD"/>
    <property type="match status" value="1"/>
</dbReference>
<feature type="domain" description="ABC transporter" evidence="4">
    <location>
        <begin position="4"/>
        <end position="248"/>
    </location>
</feature>
<dbReference type="CDD" id="cd03221">
    <property type="entry name" value="ABCF_EF-3"/>
    <property type="match status" value="2"/>
</dbReference>
<sequence>MNYLSAENISKAFSERWLFKNISFGISQGEKVALVGANGTGKSTLLKVLTGELESDTGEVSRKKDIKMGFLTQQPIVPDAMTIEQIIFDDENEIARVVRTYEDLLAGIGDANKMQSVLERMEELNAWDYESKVKQVIAKLGLHDLQKKFGEMSGGQRKRVFLAKLLLSEPDLIIMDEPTNHLDLEAIEWLEGYLNALSITLIMVTHDRYFLDNVANLIIELDRGKLYSYKGNYAYFLEKKTQREEILKSEVEKARNLMRKELEWMRRQPKARGTKAKYRIDAFHELKEKASTNLKKDTLELDIKETRQGGKVLEIHHINKKYNDQWVIKDFSYIFKKKDRIGVVGKNGVGKSTFLNIISGLDTADSGKSILGQTTNVGYFTQEAIQLNPDNRVIEEVKAIAEFITMADGTMISASKFLEQFLFPVEMQYSPVHKLSGGERKRLQMLKILIKNPNFLILDEPTNDLDIDTLNVLEDFLEKFGGCLVLVSHDRYFMDNLVDQLFVFEGDGHIRIFNGNYSDYREVVEMEEEMAAKAPAPKAVEPSAPASVENAAKRKLSFKEQKELEELPKELEKLEAEKTQITELLNQGQADHIQLAEWAKQIQSIDSQLDEKTLRLLELEELQG</sequence>
<dbReference type="Pfam" id="PF12848">
    <property type="entry name" value="ABC_tran_Xtn"/>
    <property type="match status" value="1"/>
</dbReference>
<protein>
    <submittedName>
        <fullName evidence="5">ABC-F family ATP-binding cassette domain-containing protein</fullName>
    </submittedName>
</protein>
<dbReference type="Gene3D" id="1.10.287.380">
    <property type="entry name" value="Valyl-tRNA synthetase, C-terminal domain"/>
    <property type="match status" value="1"/>
</dbReference>
<dbReference type="GO" id="GO:0005524">
    <property type="term" value="F:ATP binding"/>
    <property type="evidence" value="ECO:0007669"/>
    <property type="project" value="UniProtKB-KW"/>
</dbReference>
<comment type="caution">
    <text evidence="5">The sequence shown here is derived from an EMBL/GenBank/DDBJ whole genome shotgun (WGS) entry which is preliminary data.</text>
</comment>
<keyword evidence="1" id="KW-0547">Nucleotide-binding</keyword>
<evidence type="ECO:0000256" key="2">
    <source>
        <dbReference type="ARBA" id="ARBA00022840"/>
    </source>
</evidence>
<accession>A0ABT8F0C0</accession>
<dbReference type="InterPro" id="IPR032524">
    <property type="entry name" value="ABC_tran_C"/>
</dbReference>
<proteinExistence type="predicted"/>
<dbReference type="InterPro" id="IPR003593">
    <property type="entry name" value="AAA+_ATPase"/>
</dbReference>
<dbReference type="InterPro" id="IPR051309">
    <property type="entry name" value="ABCF_ATPase"/>
</dbReference>
<dbReference type="SUPFAM" id="SSF52540">
    <property type="entry name" value="P-loop containing nucleoside triphosphate hydrolases"/>
    <property type="match status" value="2"/>
</dbReference>
<evidence type="ECO:0000256" key="1">
    <source>
        <dbReference type="ARBA" id="ARBA00022741"/>
    </source>
</evidence>
<dbReference type="SMART" id="SM00382">
    <property type="entry name" value="AAA"/>
    <property type="match status" value="2"/>
</dbReference>
<dbReference type="InterPro" id="IPR037118">
    <property type="entry name" value="Val-tRNA_synth_C_sf"/>
</dbReference>
<dbReference type="PROSITE" id="PS50893">
    <property type="entry name" value="ABC_TRANSPORTER_2"/>
    <property type="match status" value="2"/>
</dbReference>
<keyword evidence="2 5" id="KW-0067">ATP-binding</keyword>
<dbReference type="InterPro" id="IPR027417">
    <property type="entry name" value="P-loop_NTPase"/>
</dbReference>
<dbReference type="Gene3D" id="3.40.50.300">
    <property type="entry name" value="P-loop containing nucleotide triphosphate hydrolases"/>
    <property type="match status" value="2"/>
</dbReference>
<reference evidence="5" key="1">
    <citation type="submission" date="2023-06" db="EMBL/GenBank/DDBJ databases">
        <title>Cytophagales bacterium Strain LB-30, isolated from soil.</title>
        <authorList>
            <person name="Liu B."/>
        </authorList>
    </citation>
    <scope>NUCLEOTIDE SEQUENCE</scope>
    <source>
        <strain evidence="5">LB-30</strain>
    </source>
</reference>
<evidence type="ECO:0000313" key="5">
    <source>
        <dbReference type="EMBL" id="MDN4163888.1"/>
    </source>
</evidence>
<evidence type="ECO:0000259" key="4">
    <source>
        <dbReference type="PROSITE" id="PS50893"/>
    </source>
</evidence>
<dbReference type="PANTHER" id="PTHR42855">
    <property type="entry name" value="ABC TRANSPORTER ATP-BINDING SUBUNIT"/>
    <property type="match status" value="1"/>
</dbReference>
<evidence type="ECO:0000256" key="3">
    <source>
        <dbReference type="SAM" id="Coils"/>
    </source>
</evidence>
<dbReference type="InterPro" id="IPR003439">
    <property type="entry name" value="ABC_transporter-like_ATP-bd"/>
</dbReference>